<dbReference type="InterPro" id="IPR003695">
    <property type="entry name" value="Ppx_GppA_N"/>
</dbReference>
<name>A0A150WBT8_BDEBC</name>
<feature type="signal peptide" evidence="1">
    <location>
        <begin position="1"/>
        <end position="19"/>
    </location>
</feature>
<accession>A0A150WBT8</accession>
<gene>
    <name evidence="3" type="ORF">AZI85_12770</name>
</gene>
<comment type="caution">
    <text evidence="3">The sequence shown here is derived from an EMBL/GenBank/DDBJ whole genome shotgun (WGS) entry which is preliminary data.</text>
</comment>
<sequence length="333" mass="36565">MKLLILILSLLIFSSSTFANDCEERRGALDFGSGTTKAFAAVVDTCAKKIISVLYEDRLPLALNEALEKSPKKEIPATTVQEAFPKIKNFVTKMKELQVTRIQGVATSVFRVAKNGKATAQMISEEVGVPVQIISQEREAELGYWSALAQKKVEPSELMVVWDIGGGSMQMYARTKDKVHIYQGDLASVTFKNKILQVLQFKNPAEVSSPNPLGRQKEAALQLAKNHAYLNVPKFFKDNATQARWIGVGGVLSASVQRQAHPSGHDFTENQLSEALKRRAPLSDSQLEGDYKISDVSNLALVLGYMQALKISKVETVQASLGQGLIYQGLHAK</sequence>
<dbReference type="RefSeq" id="WP_063245112.1">
    <property type="nucleotide sequence ID" value="NZ_LUKF01000020.1"/>
</dbReference>
<dbReference type="EMBL" id="LUKF01000020">
    <property type="protein sequence ID" value="KYG60342.1"/>
    <property type="molecule type" value="Genomic_DNA"/>
</dbReference>
<keyword evidence="1" id="KW-0732">Signal</keyword>
<dbReference type="AlphaFoldDB" id="A0A150WBT8"/>
<organism evidence="3 4">
    <name type="scientific">Bdellovibrio bacteriovorus</name>
    <dbReference type="NCBI Taxonomy" id="959"/>
    <lineage>
        <taxon>Bacteria</taxon>
        <taxon>Pseudomonadati</taxon>
        <taxon>Bdellovibrionota</taxon>
        <taxon>Bdellovibrionia</taxon>
        <taxon>Bdellovibrionales</taxon>
        <taxon>Pseudobdellovibrionaceae</taxon>
        <taxon>Bdellovibrio</taxon>
    </lineage>
</organism>
<protein>
    <recommendedName>
        <fullName evidence="2">Ppx/GppA phosphatase N-terminal domain-containing protein</fullName>
    </recommendedName>
</protein>
<dbReference type="Gene3D" id="3.30.420.40">
    <property type="match status" value="1"/>
</dbReference>
<dbReference type="OrthoDB" id="20072at2"/>
<evidence type="ECO:0000259" key="2">
    <source>
        <dbReference type="Pfam" id="PF02541"/>
    </source>
</evidence>
<dbReference type="GO" id="GO:0006357">
    <property type="term" value="P:regulation of transcription by RNA polymerase II"/>
    <property type="evidence" value="ECO:0007669"/>
    <property type="project" value="TreeGrafter"/>
</dbReference>
<dbReference type="PANTHER" id="PTHR30005:SF0">
    <property type="entry name" value="RETROGRADE REGULATION PROTEIN 2"/>
    <property type="match status" value="1"/>
</dbReference>
<dbReference type="SUPFAM" id="SSF53067">
    <property type="entry name" value="Actin-like ATPase domain"/>
    <property type="match status" value="2"/>
</dbReference>
<dbReference type="PANTHER" id="PTHR30005">
    <property type="entry name" value="EXOPOLYPHOSPHATASE"/>
    <property type="match status" value="1"/>
</dbReference>
<dbReference type="Gene3D" id="3.30.420.150">
    <property type="entry name" value="Exopolyphosphatase. Domain 2"/>
    <property type="match status" value="1"/>
</dbReference>
<dbReference type="InterPro" id="IPR043129">
    <property type="entry name" value="ATPase_NBD"/>
</dbReference>
<feature type="domain" description="Ppx/GppA phosphatase N-terminal" evidence="2">
    <location>
        <begin position="47"/>
        <end position="180"/>
    </location>
</feature>
<proteinExistence type="predicted"/>
<dbReference type="Proteomes" id="UP000075391">
    <property type="component" value="Unassembled WGS sequence"/>
</dbReference>
<reference evidence="3 4" key="1">
    <citation type="submission" date="2016-03" db="EMBL/GenBank/DDBJ databases">
        <authorList>
            <person name="Ploux O."/>
        </authorList>
    </citation>
    <scope>NUCLEOTIDE SEQUENCE [LARGE SCALE GENOMIC DNA]</scope>
    <source>
        <strain evidence="3 4">BER2</strain>
    </source>
</reference>
<evidence type="ECO:0000313" key="3">
    <source>
        <dbReference type="EMBL" id="KYG60342.1"/>
    </source>
</evidence>
<evidence type="ECO:0000256" key="1">
    <source>
        <dbReference type="SAM" id="SignalP"/>
    </source>
</evidence>
<dbReference type="InterPro" id="IPR050273">
    <property type="entry name" value="GppA/Ppx_hydrolase"/>
</dbReference>
<dbReference type="Pfam" id="PF02541">
    <property type="entry name" value="Ppx-GppA"/>
    <property type="match status" value="1"/>
</dbReference>
<feature type="chain" id="PRO_5007572653" description="Ppx/GppA phosphatase N-terminal domain-containing protein" evidence="1">
    <location>
        <begin position="20"/>
        <end position="333"/>
    </location>
</feature>
<evidence type="ECO:0000313" key="4">
    <source>
        <dbReference type="Proteomes" id="UP000075391"/>
    </source>
</evidence>